<dbReference type="EMBL" id="ML986528">
    <property type="protein sequence ID" value="KAF2272039.1"/>
    <property type="molecule type" value="Genomic_DNA"/>
</dbReference>
<evidence type="ECO:0000256" key="3">
    <source>
        <dbReference type="ARBA" id="ARBA00022990"/>
    </source>
</evidence>
<comment type="similarity">
    <text evidence="1">Belongs to the FAM118 family.</text>
</comment>
<evidence type="ECO:0000313" key="4">
    <source>
        <dbReference type="EMBL" id="KAF2272039.1"/>
    </source>
</evidence>
<dbReference type="Pfam" id="PF13289">
    <property type="entry name" value="SIR2_2"/>
    <property type="match status" value="1"/>
</dbReference>
<gene>
    <name evidence="4" type="ORF">EI97DRAFT_237428</name>
</gene>
<dbReference type="PANTHER" id="PTHR28623:SF2">
    <property type="entry name" value="PROTEIN FAM118A"/>
    <property type="match status" value="1"/>
</dbReference>
<reference evidence="4" key="1">
    <citation type="journal article" date="2020" name="Stud. Mycol.">
        <title>101 Dothideomycetes genomes: a test case for predicting lifestyles and emergence of pathogens.</title>
        <authorList>
            <person name="Haridas S."/>
            <person name="Albert R."/>
            <person name="Binder M."/>
            <person name="Bloem J."/>
            <person name="Labutti K."/>
            <person name="Salamov A."/>
            <person name="Andreopoulos B."/>
            <person name="Baker S."/>
            <person name="Barry K."/>
            <person name="Bills G."/>
            <person name="Bluhm B."/>
            <person name="Cannon C."/>
            <person name="Castanera R."/>
            <person name="Culley D."/>
            <person name="Daum C."/>
            <person name="Ezra D."/>
            <person name="Gonzalez J."/>
            <person name="Henrissat B."/>
            <person name="Kuo A."/>
            <person name="Liang C."/>
            <person name="Lipzen A."/>
            <person name="Lutzoni F."/>
            <person name="Magnuson J."/>
            <person name="Mondo S."/>
            <person name="Nolan M."/>
            <person name="Ohm R."/>
            <person name="Pangilinan J."/>
            <person name="Park H.-J."/>
            <person name="Ramirez L."/>
            <person name="Alfaro M."/>
            <person name="Sun H."/>
            <person name="Tritt A."/>
            <person name="Yoshinaga Y."/>
            <person name="Zwiers L.-H."/>
            <person name="Turgeon B."/>
            <person name="Goodwin S."/>
            <person name="Spatafora J."/>
            <person name="Crous P."/>
            <person name="Grigoriev I."/>
        </authorList>
    </citation>
    <scope>NUCLEOTIDE SEQUENCE</scope>
    <source>
        <strain evidence="4">CBS 379.55</strain>
    </source>
</reference>
<accession>A0A6A6J9Z9</accession>
<dbReference type="GeneID" id="54547193"/>
<dbReference type="RefSeq" id="XP_033649578.1">
    <property type="nucleotide sequence ID" value="XM_033794018.1"/>
</dbReference>
<organism evidence="4 5">
    <name type="scientific">Westerdykella ornata</name>
    <dbReference type="NCBI Taxonomy" id="318751"/>
    <lineage>
        <taxon>Eukaryota</taxon>
        <taxon>Fungi</taxon>
        <taxon>Dikarya</taxon>
        <taxon>Ascomycota</taxon>
        <taxon>Pezizomycotina</taxon>
        <taxon>Dothideomycetes</taxon>
        <taxon>Pleosporomycetidae</taxon>
        <taxon>Pleosporales</taxon>
        <taxon>Sporormiaceae</taxon>
        <taxon>Westerdykella</taxon>
    </lineage>
</organism>
<keyword evidence="3" id="KW-0007">Acetylation</keyword>
<keyword evidence="2" id="KW-0597">Phosphoprotein</keyword>
<dbReference type="InterPro" id="IPR038916">
    <property type="entry name" value="FAM118"/>
</dbReference>
<evidence type="ECO:0000313" key="5">
    <source>
        <dbReference type="Proteomes" id="UP000800097"/>
    </source>
</evidence>
<proteinExistence type="inferred from homology"/>
<dbReference type="OrthoDB" id="6247875at2759"/>
<dbReference type="Proteomes" id="UP000800097">
    <property type="component" value="Unassembled WGS sequence"/>
</dbReference>
<evidence type="ECO:0000256" key="1">
    <source>
        <dbReference type="ARBA" id="ARBA00006491"/>
    </source>
</evidence>
<dbReference type="PANTHER" id="PTHR28623">
    <property type="entry name" value="PROTEIN FAM118B"/>
    <property type="match status" value="1"/>
</dbReference>
<sequence length="466" mass="53118">MHVVNEKQVQYASKIQQALHDGQLAIIIGAGVSLGATDPAPQRITSIGLVRNGLDYLPQKTFVTADDIHLKFYRRTVEKDTASIGEVSRAFKYLKDILEHENQFSAWLESVFGNLRDEVRHPEIFEALSRFHKRGAKLMTSNYDDLLESFCGLQRVRWSIANHVRDYERGTLDGVFHIHGSYHDPADVVFDSIDYFEAETSENVKNLLSTYLEYNTILFVGCGSEREGPNFNTLLSWASNKMANIPNHHYVLLRHGDTVQYNSLTTLGYGHSYSDLVPFLNTLPGEQGSGPSPLNQPTIDQGRYKAVEVVIADDGTFVGGDEKTAGDLVVDLLERPIEQRYVRVRSSITPQEERDYQLRAPDSYMRLREDLRLYTVALQFLLREGIHYYRAFQVTDLDKAVIELRFLALPGLGEYERWYVWPVEAPNRVLNVRFPATTGDFVRSGYYGKTTPRVRGMPQGRPIWLT</sequence>
<protein>
    <submittedName>
        <fullName evidence="4">Uncharacterized protein</fullName>
    </submittedName>
</protein>
<keyword evidence="5" id="KW-1185">Reference proteome</keyword>
<evidence type="ECO:0000256" key="2">
    <source>
        <dbReference type="ARBA" id="ARBA00022553"/>
    </source>
</evidence>
<dbReference type="AlphaFoldDB" id="A0A6A6J9Z9"/>
<name>A0A6A6J9Z9_WESOR</name>